<dbReference type="InterPro" id="IPR044593">
    <property type="entry name" value="FLZ8/MARD1"/>
</dbReference>
<evidence type="ECO:0000313" key="7">
    <source>
        <dbReference type="EMBL" id="KAH0912635.1"/>
    </source>
</evidence>
<sequence length="513" mass="57179">YSFISLSENSITLSPWKLLSYDPYSLTGSDLTVFRFFSSNITPFDSIISPTSTLEANHSHPSISSSSINPRPASCYEPTLIPKPQRFLHPPEAFGLADLVKSKDRSSKPVNKMVLFGSKLRVQIPSADFGTKSAATCTSPCLKTKVLTVSEVDQTEDYTRVISHGPNPTITHIFDNSVIVEATPPCSVPLPQVPVESLETKANFLSCCYTCNKNLDQKHDIYIYRGEKGFCSCECSSVWPRSPREPIIGLVCQTTTPHRNVFISFGWCKTRTSSVSHPLRPHRLHALRSRHDSLFLLLRLHPPPPLRPPPPPVLRSPISPERHLPLTTSDSLDLLLPPPTIPFLSTVFPFSSLVWSTANNSPYTVSPVSFPSQTFRLPNSPSIYLLPWLIRRQMRIRLYGSDDGSSSKASKYGSVKKIERVTLAELNNYVLNSPPQSTSESLQQAALPRCIQDIIAQNLTFQLKLFEIHFSSTVTDAVVSSADESSASKKAPTFKTRHTSVFQSKRLRTRERV</sequence>
<comment type="caution">
    <text evidence="7">The sequence shown here is derived from an EMBL/GenBank/DDBJ whole genome shotgun (WGS) entry which is preliminary data.</text>
</comment>
<evidence type="ECO:0000259" key="6">
    <source>
        <dbReference type="PROSITE" id="PS51795"/>
    </source>
</evidence>
<dbReference type="Proteomes" id="UP000824890">
    <property type="component" value="Unassembled WGS sequence"/>
</dbReference>
<proteinExistence type="inferred from homology"/>
<feature type="zinc finger region" description="FLZ-type" evidence="4">
    <location>
        <begin position="203"/>
        <end position="235"/>
    </location>
</feature>
<gene>
    <name evidence="7" type="ORF">HID58_035956</name>
</gene>
<evidence type="ECO:0000256" key="3">
    <source>
        <dbReference type="ARBA" id="ARBA00022771"/>
    </source>
</evidence>
<organism evidence="7 8">
    <name type="scientific">Brassica napus</name>
    <name type="common">Rape</name>
    <dbReference type="NCBI Taxonomy" id="3708"/>
    <lineage>
        <taxon>Eukaryota</taxon>
        <taxon>Viridiplantae</taxon>
        <taxon>Streptophyta</taxon>
        <taxon>Embryophyta</taxon>
        <taxon>Tracheophyta</taxon>
        <taxon>Spermatophyta</taxon>
        <taxon>Magnoliopsida</taxon>
        <taxon>eudicotyledons</taxon>
        <taxon>Gunneridae</taxon>
        <taxon>Pentapetalae</taxon>
        <taxon>rosids</taxon>
        <taxon>malvids</taxon>
        <taxon>Brassicales</taxon>
        <taxon>Brassicaceae</taxon>
        <taxon>Brassiceae</taxon>
        <taxon>Brassica</taxon>
    </lineage>
</organism>
<dbReference type="PANTHER" id="PTHR46443:SF17">
    <property type="entry name" value="FLZ-TYPE DOMAIN-CONTAINING PROTEIN"/>
    <property type="match status" value="1"/>
</dbReference>
<comment type="similarity">
    <text evidence="1">Belongs to the FLZ family.</text>
</comment>
<dbReference type="PANTHER" id="PTHR46443">
    <property type="entry name" value="FCS-LIKE ZINC FINGER 8"/>
    <property type="match status" value="1"/>
</dbReference>
<feature type="domain" description="FLZ-type" evidence="6">
    <location>
        <begin position="203"/>
        <end position="235"/>
    </location>
</feature>
<dbReference type="EMBL" id="JAGKQM010000009">
    <property type="protein sequence ID" value="KAH0912635.1"/>
    <property type="molecule type" value="Genomic_DNA"/>
</dbReference>
<protein>
    <recommendedName>
        <fullName evidence="6">FLZ-type domain-containing protein</fullName>
    </recommendedName>
</protein>
<keyword evidence="2" id="KW-0479">Metal-binding</keyword>
<dbReference type="Pfam" id="PF04570">
    <property type="entry name" value="zf-FLZ"/>
    <property type="match status" value="1"/>
</dbReference>
<feature type="region of interest" description="Disordered" evidence="5">
    <location>
        <begin position="488"/>
        <end position="513"/>
    </location>
</feature>
<evidence type="ECO:0000256" key="2">
    <source>
        <dbReference type="ARBA" id="ARBA00022723"/>
    </source>
</evidence>
<accession>A0ABQ8C6C5</accession>
<keyword evidence="3" id="KW-0862">Zinc</keyword>
<dbReference type="PROSITE" id="PS51795">
    <property type="entry name" value="ZF_FLZ"/>
    <property type="match status" value="1"/>
</dbReference>
<evidence type="ECO:0000256" key="5">
    <source>
        <dbReference type="SAM" id="MobiDB-lite"/>
    </source>
</evidence>
<name>A0ABQ8C6C5_BRANA</name>
<keyword evidence="3" id="KW-0863">Zinc-finger</keyword>
<keyword evidence="8" id="KW-1185">Reference proteome</keyword>
<evidence type="ECO:0000256" key="4">
    <source>
        <dbReference type="PROSITE-ProRule" id="PRU01131"/>
    </source>
</evidence>
<evidence type="ECO:0000256" key="1">
    <source>
        <dbReference type="ARBA" id="ARBA00009374"/>
    </source>
</evidence>
<dbReference type="InterPro" id="IPR007650">
    <property type="entry name" value="Zf-FLZ_dom"/>
</dbReference>
<evidence type="ECO:0000313" key="8">
    <source>
        <dbReference type="Proteomes" id="UP000824890"/>
    </source>
</evidence>
<reference evidence="7 8" key="1">
    <citation type="submission" date="2021-05" db="EMBL/GenBank/DDBJ databases">
        <title>Genome Assembly of Synthetic Allotetraploid Brassica napus Reveals Homoeologous Exchanges between Subgenomes.</title>
        <authorList>
            <person name="Davis J.T."/>
        </authorList>
    </citation>
    <scope>NUCLEOTIDE SEQUENCE [LARGE SCALE GENOMIC DNA]</scope>
    <source>
        <strain evidence="8">cv. Da-Ae</strain>
        <tissue evidence="7">Seedling</tissue>
    </source>
</reference>
<feature type="non-terminal residue" evidence="7">
    <location>
        <position position="1"/>
    </location>
</feature>